<reference evidence="2 3" key="1">
    <citation type="submission" date="2019-12" db="EMBL/GenBank/DDBJ databases">
        <title>Whole-genome sequencing of Allorhizobium vitis.</title>
        <authorList>
            <person name="Gan H.M."/>
            <person name="Szegedi E."/>
            <person name="Burr T."/>
            <person name="Savka M.A."/>
        </authorList>
    </citation>
    <scope>NUCLEOTIDE SEQUENCE [LARGE SCALE GENOMIC DNA]</scope>
    <source>
        <strain evidence="2 3">CG516</strain>
    </source>
</reference>
<dbReference type="Proteomes" id="UP000477951">
    <property type="component" value="Unassembled WGS sequence"/>
</dbReference>
<dbReference type="InterPro" id="IPR041698">
    <property type="entry name" value="Methyltransf_25"/>
</dbReference>
<name>A0A6L6VQX0_AGRVI</name>
<organism evidence="2 3">
    <name type="scientific">Agrobacterium vitis</name>
    <name type="common">Rhizobium vitis</name>
    <dbReference type="NCBI Taxonomy" id="373"/>
    <lineage>
        <taxon>Bacteria</taxon>
        <taxon>Pseudomonadati</taxon>
        <taxon>Pseudomonadota</taxon>
        <taxon>Alphaproteobacteria</taxon>
        <taxon>Hyphomicrobiales</taxon>
        <taxon>Rhizobiaceae</taxon>
        <taxon>Rhizobium/Agrobacterium group</taxon>
        <taxon>Agrobacterium</taxon>
    </lineage>
</organism>
<dbReference type="Pfam" id="PF13649">
    <property type="entry name" value="Methyltransf_25"/>
    <property type="match status" value="1"/>
</dbReference>
<protein>
    <submittedName>
        <fullName evidence="2">Methyltransferase domain-containing protein</fullName>
    </submittedName>
</protein>
<accession>A0A6L6VQX0</accession>
<sequence length="202" mass="22539">MIDEAARIIDLYRRHADAWTNVRGTVLSERVWIERFADMVRQGAPVLDIGCGSAQPIARYLAGRGHPITGVDASPEMIELFRANLLGETAAVADMRWLKLDLRYGGLIAWDSFFHLAPDDQRSMFPIFRDHLEPEAPLLFTSGPNFGEAIGTLEGEPLYHASLGPDEYRLLLDSNGFDIVAHVAEDPECGGHTVWLARQREP</sequence>
<evidence type="ECO:0000313" key="3">
    <source>
        <dbReference type="Proteomes" id="UP000477951"/>
    </source>
</evidence>
<dbReference type="EMBL" id="WPHR01000039">
    <property type="protein sequence ID" value="MUZ75872.1"/>
    <property type="molecule type" value="Genomic_DNA"/>
</dbReference>
<evidence type="ECO:0000313" key="2">
    <source>
        <dbReference type="EMBL" id="MUZ75872.1"/>
    </source>
</evidence>
<dbReference type="RefSeq" id="WP_156616416.1">
    <property type="nucleotide sequence ID" value="NZ_WPHR01000039.1"/>
</dbReference>
<gene>
    <name evidence="2" type="ORF">GOZ90_24740</name>
</gene>
<proteinExistence type="predicted"/>
<dbReference type="CDD" id="cd02440">
    <property type="entry name" value="AdoMet_MTases"/>
    <property type="match status" value="1"/>
</dbReference>
<dbReference type="GO" id="GO:0008168">
    <property type="term" value="F:methyltransferase activity"/>
    <property type="evidence" value="ECO:0007669"/>
    <property type="project" value="UniProtKB-KW"/>
</dbReference>
<keyword evidence="2" id="KW-0808">Transferase</keyword>
<dbReference type="InterPro" id="IPR029063">
    <property type="entry name" value="SAM-dependent_MTases_sf"/>
</dbReference>
<dbReference type="Gene3D" id="3.40.50.150">
    <property type="entry name" value="Vaccinia Virus protein VP39"/>
    <property type="match status" value="1"/>
</dbReference>
<feature type="domain" description="Methyltransferase" evidence="1">
    <location>
        <begin position="46"/>
        <end position="134"/>
    </location>
</feature>
<comment type="caution">
    <text evidence="2">The sequence shown here is derived from an EMBL/GenBank/DDBJ whole genome shotgun (WGS) entry which is preliminary data.</text>
</comment>
<dbReference type="AlphaFoldDB" id="A0A6L6VQX0"/>
<dbReference type="SUPFAM" id="SSF53335">
    <property type="entry name" value="S-adenosyl-L-methionine-dependent methyltransferases"/>
    <property type="match status" value="1"/>
</dbReference>
<evidence type="ECO:0000259" key="1">
    <source>
        <dbReference type="Pfam" id="PF13649"/>
    </source>
</evidence>
<keyword evidence="2" id="KW-0489">Methyltransferase</keyword>
<dbReference type="GO" id="GO:0032259">
    <property type="term" value="P:methylation"/>
    <property type="evidence" value="ECO:0007669"/>
    <property type="project" value="UniProtKB-KW"/>
</dbReference>